<comment type="subcellular location">
    <subcellularLocation>
        <location evidence="1">Secreted</location>
    </subcellularLocation>
</comment>
<dbReference type="InterPro" id="IPR001087">
    <property type="entry name" value="GDSL"/>
</dbReference>
<dbReference type="GO" id="GO:0016042">
    <property type="term" value="P:lipid catabolic process"/>
    <property type="evidence" value="ECO:0007669"/>
    <property type="project" value="UniProtKB-KW"/>
</dbReference>
<gene>
    <name evidence="8" type="ORF">Ccrd_001035</name>
</gene>
<keyword evidence="6" id="KW-0442">Lipid degradation</keyword>
<dbReference type="Pfam" id="PF00657">
    <property type="entry name" value="Lipase_GDSL"/>
    <property type="match status" value="1"/>
</dbReference>
<dbReference type="PANTHER" id="PTHR45650">
    <property type="entry name" value="GDSL-LIKE LIPASE/ACYLHYDROLASE-RELATED"/>
    <property type="match status" value="1"/>
</dbReference>
<comment type="similarity">
    <text evidence="2">Belongs to the 'GDSL' lipolytic enzyme family.</text>
</comment>
<sequence>YIESNKSIVSLILGQLLGFPNFIPPYATVTDQEISTGVNYGSGGAGIREESGSHLGDRISMDKQLLNHKATISRLSALQSNKTFTHEYLKRCIYLSYIGSSDYINNYLMPNIYPTSNMYTIDKYATVLGKQYYQQLRVHIPSLIVSFFYHSYPTFQTLYSMGARKVAVFGLDQITRSAPVDTSRFGSNKIVVSDIDLINITIIKQISDTLSNAIDRLNNDNTDARFTFINLASISAPQGGKAGLHKFSIYKYVLSLPNIPCCPVRADGGCIPNSIHCPDRDASVLFDRFHPTDITNTVLAKRAYNALSPMDAFPYDISHLAQL</sequence>
<name>A0A103XU22_CYNCS</name>
<dbReference type="Proteomes" id="UP000243975">
    <property type="component" value="Unassembled WGS sequence"/>
</dbReference>
<dbReference type="Gramene" id="KVH96874">
    <property type="protein sequence ID" value="KVH96874"/>
    <property type="gene ID" value="Ccrd_001035"/>
</dbReference>
<reference evidence="8 9" key="1">
    <citation type="journal article" date="2016" name="Sci. Rep.">
        <title>The genome sequence of the outbreeding globe artichoke constructed de novo incorporating a phase-aware low-pass sequencing strategy of F1 progeny.</title>
        <authorList>
            <person name="Scaglione D."/>
            <person name="Reyes-Chin-Wo S."/>
            <person name="Acquadro A."/>
            <person name="Froenicke L."/>
            <person name="Portis E."/>
            <person name="Beitel C."/>
            <person name="Tirone M."/>
            <person name="Mauro R."/>
            <person name="Lo Monaco A."/>
            <person name="Mauromicale G."/>
            <person name="Faccioli P."/>
            <person name="Cattivelli L."/>
            <person name="Rieseberg L."/>
            <person name="Michelmore R."/>
            <person name="Lanteri S."/>
        </authorList>
    </citation>
    <scope>NUCLEOTIDE SEQUENCE [LARGE SCALE GENOMIC DNA]</scope>
    <source>
        <strain evidence="8">2C</strain>
    </source>
</reference>
<evidence type="ECO:0000256" key="2">
    <source>
        <dbReference type="ARBA" id="ARBA00008668"/>
    </source>
</evidence>
<evidence type="ECO:0000313" key="8">
    <source>
        <dbReference type="EMBL" id="KVH96874.1"/>
    </source>
</evidence>
<dbReference type="PANTHER" id="PTHR45650:SF9">
    <property type="entry name" value="SGNH HYDROLASE-TYPE ESTERASE DOMAIN-CONTAINING PROTEIN"/>
    <property type="match status" value="1"/>
</dbReference>
<dbReference type="AlphaFoldDB" id="A0A103XU22"/>
<dbReference type="STRING" id="59895.A0A103XU22"/>
<dbReference type="GO" id="GO:0005576">
    <property type="term" value="C:extracellular region"/>
    <property type="evidence" value="ECO:0007669"/>
    <property type="project" value="UniProtKB-SubCell"/>
</dbReference>
<keyword evidence="5 8" id="KW-0378">Hydrolase</keyword>
<keyword evidence="7" id="KW-0443">Lipid metabolism</keyword>
<evidence type="ECO:0000313" key="9">
    <source>
        <dbReference type="Proteomes" id="UP000243975"/>
    </source>
</evidence>
<dbReference type="EMBL" id="LEKV01004128">
    <property type="protein sequence ID" value="KVH96874.1"/>
    <property type="molecule type" value="Genomic_DNA"/>
</dbReference>
<evidence type="ECO:0000256" key="6">
    <source>
        <dbReference type="ARBA" id="ARBA00022963"/>
    </source>
</evidence>
<keyword evidence="9" id="KW-1185">Reference proteome</keyword>
<evidence type="ECO:0000256" key="5">
    <source>
        <dbReference type="ARBA" id="ARBA00022801"/>
    </source>
</evidence>
<dbReference type="Gene3D" id="3.40.50.1110">
    <property type="entry name" value="SGNH hydrolase"/>
    <property type="match status" value="1"/>
</dbReference>
<feature type="non-terminal residue" evidence="8">
    <location>
        <position position="1"/>
    </location>
</feature>
<evidence type="ECO:0000256" key="1">
    <source>
        <dbReference type="ARBA" id="ARBA00004613"/>
    </source>
</evidence>
<organism evidence="8 9">
    <name type="scientific">Cynara cardunculus var. scolymus</name>
    <name type="common">Globe artichoke</name>
    <name type="synonym">Cynara scolymus</name>
    <dbReference type="NCBI Taxonomy" id="59895"/>
    <lineage>
        <taxon>Eukaryota</taxon>
        <taxon>Viridiplantae</taxon>
        <taxon>Streptophyta</taxon>
        <taxon>Embryophyta</taxon>
        <taxon>Tracheophyta</taxon>
        <taxon>Spermatophyta</taxon>
        <taxon>Magnoliopsida</taxon>
        <taxon>eudicotyledons</taxon>
        <taxon>Gunneridae</taxon>
        <taxon>Pentapetalae</taxon>
        <taxon>asterids</taxon>
        <taxon>campanulids</taxon>
        <taxon>Asterales</taxon>
        <taxon>Asteraceae</taxon>
        <taxon>Carduoideae</taxon>
        <taxon>Cardueae</taxon>
        <taxon>Carduinae</taxon>
        <taxon>Cynara</taxon>
    </lineage>
</organism>
<comment type="caution">
    <text evidence="8">The sequence shown here is derived from an EMBL/GenBank/DDBJ whole genome shotgun (WGS) entry which is preliminary data.</text>
</comment>
<proteinExistence type="inferred from homology"/>
<feature type="non-terminal residue" evidence="8">
    <location>
        <position position="323"/>
    </location>
</feature>
<keyword evidence="4" id="KW-0732">Signal</keyword>
<dbReference type="InterPro" id="IPR051238">
    <property type="entry name" value="GDSL_esterase/lipase"/>
</dbReference>
<protein>
    <submittedName>
        <fullName evidence="8">SGNH hydrolase-type esterase domain-containing protein</fullName>
    </submittedName>
</protein>
<dbReference type="GO" id="GO:0016788">
    <property type="term" value="F:hydrolase activity, acting on ester bonds"/>
    <property type="evidence" value="ECO:0007669"/>
    <property type="project" value="InterPro"/>
</dbReference>
<evidence type="ECO:0000256" key="3">
    <source>
        <dbReference type="ARBA" id="ARBA00022525"/>
    </source>
</evidence>
<accession>A0A103XU22</accession>
<evidence type="ECO:0000256" key="7">
    <source>
        <dbReference type="ARBA" id="ARBA00023098"/>
    </source>
</evidence>
<evidence type="ECO:0000256" key="4">
    <source>
        <dbReference type="ARBA" id="ARBA00022729"/>
    </source>
</evidence>
<dbReference type="InterPro" id="IPR036514">
    <property type="entry name" value="SGNH_hydro_sf"/>
</dbReference>
<keyword evidence="3" id="KW-0964">Secreted</keyword>